<evidence type="ECO:0000313" key="2">
    <source>
        <dbReference type="Proteomes" id="UP000252884"/>
    </source>
</evidence>
<sequence length="64" mass="7070">MATLADLRDRENPMPIDRARAVAEVATVLINSAKVEVEYLKVTKRKTGEFFRPGKAIEPGRGDA</sequence>
<dbReference type="EMBL" id="QPJK01000002">
    <property type="protein sequence ID" value="RCW73846.1"/>
    <property type="molecule type" value="Genomic_DNA"/>
</dbReference>
<proteinExistence type="predicted"/>
<dbReference type="Proteomes" id="UP000252884">
    <property type="component" value="Unassembled WGS sequence"/>
</dbReference>
<name>A0A368Y3A8_9BURK</name>
<reference evidence="1 2" key="1">
    <citation type="submission" date="2018-07" db="EMBL/GenBank/DDBJ databases">
        <title>Genomic Encyclopedia of Type Strains, Phase IV (KMG-IV): sequencing the most valuable type-strain genomes for metagenomic binning, comparative biology and taxonomic classification.</title>
        <authorList>
            <person name="Goeker M."/>
        </authorList>
    </citation>
    <scope>NUCLEOTIDE SEQUENCE [LARGE SCALE GENOMIC DNA]</scope>
    <source>
        <strain evidence="1 2">DSM 21634</strain>
    </source>
</reference>
<protein>
    <submittedName>
        <fullName evidence="1">Uncharacterized protein</fullName>
    </submittedName>
</protein>
<keyword evidence="2" id="KW-1185">Reference proteome</keyword>
<organism evidence="1 2">
    <name type="scientific">Pseudorhodoferax soli</name>
    <dbReference type="NCBI Taxonomy" id="545864"/>
    <lineage>
        <taxon>Bacteria</taxon>
        <taxon>Pseudomonadati</taxon>
        <taxon>Pseudomonadota</taxon>
        <taxon>Betaproteobacteria</taxon>
        <taxon>Burkholderiales</taxon>
        <taxon>Comamonadaceae</taxon>
    </lineage>
</organism>
<gene>
    <name evidence="1" type="ORF">DES41_102160</name>
</gene>
<dbReference type="OrthoDB" id="8565540at2"/>
<accession>A0A368Y3A8</accession>
<dbReference type="AlphaFoldDB" id="A0A368Y3A8"/>
<comment type="caution">
    <text evidence="1">The sequence shown here is derived from an EMBL/GenBank/DDBJ whole genome shotgun (WGS) entry which is preliminary data.</text>
</comment>
<dbReference type="RefSeq" id="WP_114467012.1">
    <property type="nucleotide sequence ID" value="NZ_QPJK01000002.1"/>
</dbReference>
<evidence type="ECO:0000313" key="1">
    <source>
        <dbReference type="EMBL" id="RCW73846.1"/>
    </source>
</evidence>